<comment type="caution">
    <text evidence="4">The sequence shown here is derived from an EMBL/GenBank/DDBJ whole genome shotgun (WGS) entry which is preliminary data.</text>
</comment>
<dbReference type="InterPro" id="IPR038322">
    <property type="entry name" value="Pex19_C_sf"/>
</dbReference>
<dbReference type="Gene3D" id="1.20.120.900">
    <property type="entry name" value="Pex19, mPTS binding domain"/>
    <property type="match status" value="1"/>
</dbReference>
<keyword evidence="5" id="KW-1185">Reference proteome</keyword>
<dbReference type="EMBL" id="LIAE01006757">
    <property type="protein sequence ID" value="PAV85583.1"/>
    <property type="molecule type" value="Genomic_DNA"/>
</dbReference>
<evidence type="ECO:0000313" key="5">
    <source>
        <dbReference type="Proteomes" id="UP000218231"/>
    </source>
</evidence>
<dbReference type="Pfam" id="PF04614">
    <property type="entry name" value="Pex19"/>
    <property type="match status" value="1"/>
</dbReference>
<gene>
    <name evidence="4" type="ORF">WR25_24964</name>
</gene>
<reference evidence="4 5" key="1">
    <citation type="journal article" date="2017" name="Curr. Biol.">
        <title>Genome architecture and evolution of a unichromosomal asexual nematode.</title>
        <authorList>
            <person name="Fradin H."/>
            <person name="Zegar C."/>
            <person name="Gutwein M."/>
            <person name="Lucas J."/>
            <person name="Kovtun M."/>
            <person name="Corcoran D."/>
            <person name="Baugh L.R."/>
            <person name="Kiontke K."/>
            <person name="Gunsalus K."/>
            <person name="Fitch D.H."/>
            <person name="Piano F."/>
        </authorList>
    </citation>
    <scope>NUCLEOTIDE SEQUENCE [LARGE SCALE GENOMIC DNA]</scope>
    <source>
        <strain evidence="4">PF1309</strain>
    </source>
</reference>
<dbReference type="OrthoDB" id="21292at2759"/>
<feature type="compositionally biased region" description="Polar residues" evidence="3">
    <location>
        <begin position="1"/>
        <end position="15"/>
    </location>
</feature>
<dbReference type="GO" id="GO:0005778">
    <property type="term" value="C:peroxisomal membrane"/>
    <property type="evidence" value="ECO:0007669"/>
    <property type="project" value="TreeGrafter"/>
</dbReference>
<dbReference type="InterPro" id="IPR006708">
    <property type="entry name" value="Pex19"/>
</dbReference>
<dbReference type="AlphaFoldDB" id="A0A2A2LH92"/>
<sequence length="293" mass="32618">MSDEPNSSGNSQPKTSSDKDEAELTQLLDDALKDFKESVFCHIGNSRPRTTDDELDEIMAAKDQIDAQKAAADFQTMLQQMVQVQEEAVRKAQEEGKETSSPEDEAEAKMMIDMMKQLMENSSEVANASSSEELLEKLGKLNSDDSPMEPFLAMMMQTLASKTVMYPPLKDIYEKYPKYFEEHGAELDEETKKRYEAQYEVLGKICAEYEKQPDEPTPGTEPPVNTPADPAAQLSPDLPQFETFGKLLVELQTYGFPPKEITGTPPEGWAVDETTGMPRVENMSAAADTCAIM</sequence>
<evidence type="ECO:0000313" key="4">
    <source>
        <dbReference type="EMBL" id="PAV85583.1"/>
    </source>
</evidence>
<feature type="compositionally biased region" description="Pro residues" evidence="3">
    <location>
        <begin position="215"/>
        <end position="225"/>
    </location>
</feature>
<evidence type="ECO:0000256" key="1">
    <source>
        <dbReference type="ARBA" id="ARBA00006326"/>
    </source>
</evidence>
<proteinExistence type="inferred from homology"/>
<dbReference type="PANTHER" id="PTHR12774:SF2">
    <property type="entry name" value="PEROXISOMAL BIOGENESIS FACTOR 19"/>
    <property type="match status" value="1"/>
</dbReference>
<accession>A0A2A2LH92</accession>
<protein>
    <recommendedName>
        <fullName evidence="2">Peroxin-19</fullName>
    </recommendedName>
</protein>
<dbReference type="STRING" id="2018661.A0A2A2LH92"/>
<feature type="region of interest" description="Disordered" evidence="3">
    <location>
        <begin position="1"/>
        <end position="23"/>
    </location>
</feature>
<dbReference type="GO" id="GO:0033328">
    <property type="term" value="F:peroxisome membrane targeting sequence binding"/>
    <property type="evidence" value="ECO:0007669"/>
    <property type="project" value="TreeGrafter"/>
</dbReference>
<dbReference type="GO" id="GO:0045046">
    <property type="term" value="P:protein import into peroxisome membrane"/>
    <property type="evidence" value="ECO:0007669"/>
    <property type="project" value="TreeGrafter"/>
</dbReference>
<dbReference type="PANTHER" id="PTHR12774">
    <property type="entry name" value="PEROXISOMAL BIOGENESIS FACTOR 19"/>
    <property type="match status" value="1"/>
</dbReference>
<feature type="region of interest" description="Disordered" evidence="3">
    <location>
        <begin position="211"/>
        <end position="236"/>
    </location>
</feature>
<evidence type="ECO:0000256" key="2">
    <source>
        <dbReference type="ARBA" id="ARBA00029688"/>
    </source>
</evidence>
<organism evidence="4 5">
    <name type="scientific">Diploscapter pachys</name>
    <dbReference type="NCBI Taxonomy" id="2018661"/>
    <lineage>
        <taxon>Eukaryota</taxon>
        <taxon>Metazoa</taxon>
        <taxon>Ecdysozoa</taxon>
        <taxon>Nematoda</taxon>
        <taxon>Chromadorea</taxon>
        <taxon>Rhabditida</taxon>
        <taxon>Rhabditina</taxon>
        <taxon>Rhabditomorpha</taxon>
        <taxon>Rhabditoidea</taxon>
        <taxon>Rhabditidae</taxon>
        <taxon>Diploscapter</taxon>
    </lineage>
</organism>
<dbReference type="Proteomes" id="UP000218231">
    <property type="component" value="Unassembled WGS sequence"/>
</dbReference>
<evidence type="ECO:0000256" key="3">
    <source>
        <dbReference type="SAM" id="MobiDB-lite"/>
    </source>
</evidence>
<name>A0A2A2LH92_9BILA</name>
<comment type="similarity">
    <text evidence="1">Belongs to the peroxin-19 family.</text>
</comment>